<dbReference type="AlphaFoldDB" id="A0A6A4ILQ2"/>
<reference evidence="3" key="1">
    <citation type="journal article" date="2019" name="Environ. Microbiol.">
        <title>Fungal ecological strategies reflected in gene transcription - a case study of two litter decomposers.</title>
        <authorList>
            <person name="Barbi F."/>
            <person name="Kohler A."/>
            <person name="Barry K."/>
            <person name="Baskaran P."/>
            <person name="Daum C."/>
            <person name="Fauchery L."/>
            <person name="Ihrmark K."/>
            <person name="Kuo A."/>
            <person name="LaButti K."/>
            <person name="Lipzen A."/>
            <person name="Morin E."/>
            <person name="Grigoriev I.V."/>
            <person name="Henrissat B."/>
            <person name="Lindahl B."/>
            <person name="Martin F."/>
        </authorList>
    </citation>
    <scope>NUCLEOTIDE SEQUENCE</scope>
    <source>
        <strain evidence="3">JB14</strain>
    </source>
</reference>
<keyword evidence="4" id="KW-1185">Reference proteome</keyword>
<sequence length="178" mass="19102">MRFRECCGDIFVFFFFFLNVSTTRYYGGCDGQGASCNSADCSEAFYTPDETYVQVACQDDNVNLLITFCGDGSSSSATTSSSSTTTPTTSVETSSTAVESSSTVVESSFTAVASPTTTEATSTVASSTVSTASSTSSSGRCSSRNRRRRIESRDSDKLSHGLRSHRRRSPSYMTFDCD</sequence>
<accession>A0A6A4ILQ2</accession>
<dbReference type="Proteomes" id="UP000799118">
    <property type="component" value="Unassembled WGS sequence"/>
</dbReference>
<proteinExistence type="predicted"/>
<evidence type="ECO:0000313" key="4">
    <source>
        <dbReference type="Proteomes" id="UP000799118"/>
    </source>
</evidence>
<dbReference type="OrthoDB" id="3342934at2759"/>
<dbReference type="EMBL" id="ML769383">
    <property type="protein sequence ID" value="KAE9411551.1"/>
    <property type="molecule type" value="Genomic_DNA"/>
</dbReference>
<feature type="compositionally biased region" description="Low complexity" evidence="1">
    <location>
        <begin position="116"/>
        <end position="142"/>
    </location>
</feature>
<feature type="region of interest" description="Disordered" evidence="1">
    <location>
        <begin position="116"/>
        <end position="178"/>
    </location>
</feature>
<evidence type="ECO:0000313" key="3">
    <source>
        <dbReference type="EMBL" id="KAE9411551.1"/>
    </source>
</evidence>
<evidence type="ECO:0000256" key="2">
    <source>
        <dbReference type="SAM" id="SignalP"/>
    </source>
</evidence>
<feature type="signal peptide" evidence="2">
    <location>
        <begin position="1"/>
        <end position="22"/>
    </location>
</feature>
<protein>
    <submittedName>
        <fullName evidence="3">Uncharacterized protein</fullName>
    </submittedName>
</protein>
<evidence type="ECO:0000256" key="1">
    <source>
        <dbReference type="SAM" id="MobiDB-lite"/>
    </source>
</evidence>
<organism evidence="3 4">
    <name type="scientific">Gymnopus androsaceus JB14</name>
    <dbReference type="NCBI Taxonomy" id="1447944"/>
    <lineage>
        <taxon>Eukaryota</taxon>
        <taxon>Fungi</taxon>
        <taxon>Dikarya</taxon>
        <taxon>Basidiomycota</taxon>
        <taxon>Agaricomycotina</taxon>
        <taxon>Agaricomycetes</taxon>
        <taxon>Agaricomycetidae</taxon>
        <taxon>Agaricales</taxon>
        <taxon>Marasmiineae</taxon>
        <taxon>Omphalotaceae</taxon>
        <taxon>Gymnopus</taxon>
    </lineage>
</organism>
<feature type="region of interest" description="Disordered" evidence="1">
    <location>
        <begin position="74"/>
        <end position="97"/>
    </location>
</feature>
<keyword evidence="2" id="KW-0732">Signal</keyword>
<gene>
    <name evidence="3" type="ORF">BT96DRAFT_17138</name>
</gene>
<feature type="chain" id="PRO_5025427510" evidence="2">
    <location>
        <begin position="23"/>
        <end position="178"/>
    </location>
</feature>
<name>A0A6A4ILQ2_9AGAR</name>
<feature type="compositionally biased region" description="Basic residues" evidence="1">
    <location>
        <begin position="160"/>
        <end position="169"/>
    </location>
</feature>